<feature type="compositionally biased region" description="Low complexity" evidence="5">
    <location>
        <begin position="283"/>
        <end position="292"/>
    </location>
</feature>
<feature type="compositionally biased region" description="Low complexity" evidence="5">
    <location>
        <begin position="138"/>
        <end position="151"/>
    </location>
</feature>
<comment type="subcellular location">
    <subcellularLocation>
        <location evidence="1">Nucleus</location>
    </subcellularLocation>
</comment>
<accession>A0A2K1QH80</accession>
<feature type="region of interest" description="Disordered" evidence="5">
    <location>
        <begin position="138"/>
        <end position="206"/>
    </location>
</feature>
<feature type="domain" description="DNA endonuclease activator Ctp1 C-terminal" evidence="6">
    <location>
        <begin position="479"/>
        <end position="587"/>
    </location>
</feature>
<feature type="compositionally biased region" description="Polar residues" evidence="5">
    <location>
        <begin position="396"/>
        <end position="414"/>
    </location>
</feature>
<dbReference type="InterPro" id="IPR013882">
    <property type="entry name" value="Ctp1_C"/>
</dbReference>
<feature type="region of interest" description="Disordered" evidence="5">
    <location>
        <begin position="262"/>
        <end position="314"/>
    </location>
</feature>
<dbReference type="GO" id="GO:0006281">
    <property type="term" value="P:DNA repair"/>
    <property type="evidence" value="ECO:0007669"/>
    <property type="project" value="InterPro"/>
</dbReference>
<comment type="caution">
    <text evidence="7">The sequence shown here is derived from an EMBL/GenBank/DDBJ whole genome shotgun (WGS) entry which is preliminary data.</text>
</comment>
<gene>
    <name evidence="7" type="ORF">CAC42_3793</name>
</gene>
<dbReference type="InParanoid" id="A0A2K1QH80"/>
<feature type="region of interest" description="Disordered" evidence="5">
    <location>
        <begin position="58"/>
        <end position="97"/>
    </location>
</feature>
<proteinExistence type="predicted"/>
<reference evidence="7 8" key="1">
    <citation type="submission" date="2017-06" db="EMBL/GenBank/DDBJ databases">
        <title>Draft genome sequence of a variant of Elsinoe murrayae.</title>
        <authorList>
            <person name="Cheng Q."/>
        </authorList>
    </citation>
    <scope>NUCLEOTIDE SEQUENCE [LARGE SCALE GENOMIC DNA]</scope>
    <source>
        <strain evidence="7 8">CQ-2017a</strain>
    </source>
</reference>
<protein>
    <recommendedName>
        <fullName evidence="6">DNA endonuclease activator Ctp1 C-terminal domain-containing protein</fullName>
    </recommendedName>
</protein>
<evidence type="ECO:0000256" key="4">
    <source>
        <dbReference type="SAM" id="Coils"/>
    </source>
</evidence>
<keyword evidence="2" id="KW-0227">DNA damage</keyword>
<evidence type="ECO:0000256" key="2">
    <source>
        <dbReference type="ARBA" id="ARBA00022763"/>
    </source>
</evidence>
<sequence length="626" mass="69883">MEDVVSGDQYRQLQADFDALQREYEGALTQLNRARKKILRYRETSLAWQRYVDSHPKYVDKRETSKPSPRLETPQSVSVTHASEIPGGQGAPSDGELARPAIKSEDDATNAGCGVADAGLPVVDYSRLQVTVDIAPTAQTTHRSSSQSTQIDSDDIVDRHGVAEPPQDDDEPEVISARQVRKPRATRSSGPTRIKHEDSGSTQNISNVPAFLRTSTQMSDLDQLLQHVETPKKRQRLIGLQEEGEEARTIRASRAEKLNSLLRECKDENTPPSASQRSRESQRSSASRPRSSGGPLQSLSTNTPILPRTSDLGARGHKLVDDSFEERTAQHVGHLAEDGTDFLSPDRQKARTVRRLDGLLQGEGAKKNFITPRAQSGSRPPPLKRTIDPPTPIASKATSFTNKPKSSRNVTSPLESPRAAKRTSSPQPLRKHPAKRPRTSQSPPPSPQPEEEPLRCRPLHRLTPDDFKINPLYAGTDFAFNAPLRDHASRRCIPGCTRPCCASIQAFAADSMRGRPATRTTVAEEDALLREHLGHDPLHLTSSQRTSLLESAKAQKVADRYGKHRQVFERRRTPPGFWRTEMPSTQELEEDRRQAKRVDREVVEERWREAVRGDGKGRWVFRDEGR</sequence>
<evidence type="ECO:0000313" key="8">
    <source>
        <dbReference type="Proteomes" id="UP000243797"/>
    </source>
</evidence>
<feature type="region of interest" description="Disordered" evidence="5">
    <location>
        <begin position="353"/>
        <end position="454"/>
    </location>
</feature>
<dbReference type="Pfam" id="PF08573">
    <property type="entry name" value="SAE2"/>
    <property type="match status" value="1"/>
</dbReference>
<dbReference type="EMBL" id="NKHZ01000086">
    <property type="protein sequence ID" value="PNS14507.1"/>
    <property type="molecule type" value="Genomic_DNA"/>
</dbReference>
<feature type="compositionally biased region" description="Basic residues" evidence="5">
    <location>
        <begin position="429"/>
        <end position="438"/>
    </location>
</feature>
<keyword evidence="4" id="KW-0175">Coiled coil</keyword>
<evidence type="ECO:0000259" key="6">
    <source>
        <dbReference type="Pfam" id="PF08573"/>
    </source>
</evidence>
<keyword evidence="8" id="KW-1185">Reference proteome</keyword>
<feature type="compositionally biased region" description="Polar residues" evidence="5">
    <location>
        <begin position="294"/>
        <end position="304"/>
    </location>
</feature>
<dbReference type="GO" id="GO:0005634">
    <property type="term" value="C:nucleus"/>
    <property type="evidence" value="ECO:0007669"/>
    <property type="project" value="UniProtKB-SubCell"/>
</dbReference>
<name>A0A2K1QH80_9PEZI</name>
<keyword evidence="3" id="KW-0539">Nucleus</keyword>
<dbReference type="Proteomes" id="UP000243797">
    <property type="component" value="Unassembled WGS sequence"/>
</dbReference>
<evidence type="ECO:0000256" key="1">
    <source>
        <dbReference type="ARBA" id="ARBA00004123"/>
    </source>
</evidence>
<dbReference type="STRING" id="2082308.A0A2K1QH80"/>
<feature type="coiled-coil region" evidence="4">
    <location>
        <begin position="10"/>
        <end position="37"/>
    </location>
</feature>
<evidence type="ECO:0000256" key="3">
    <source>
        <dbReference type="ARBA" id="ARBA00023242"/>
    </source>
</evidence>
<dbReference type="AlphaFoldDB" id="A0A2K1QH80"/>
<evidence type="ECO:0000313" key="7">
    <source>
        <dbReference type="EMBL" id="PNS14507.1"/>
    </source>
</evidence>
<dbReference type="OrthoDB" id="5801062at2759"/>
<organism evidence="7 8">
    <name type="scientific">Sphaceloma murrayae</name>
    <dbReference type="NCBI Taxonomy" id="2082308"/>
    <lineage>
        <taxon>Eukaryota</taxon>
        <taxon>Fungi</taxon>
        <taxon>Dikarya</taxon>
        <taxon>Ascomycota</taxon>
        <taxon>Pezizomycotina</taxon>
        <taxon>Dothideomycetes</taxon>
        <taxon>Dothideomycetidae</taxon>
        <taxon>Myriangiales</taxon>
        <taxon>Elsinoaceae</taxon>
        <taxon>Sphaceloma</taxon>
    </lineage>
</organism>
<evidence type="ECO:0000256" key="5">
    <source>
        <dbReference type="SAM" id="MobiDB-lite"/>
    </source>
</evidence>